<sequence>MAYKIVYPRTRFVVLIALWELLVKRNPVVVENTLNYCILTAPYERSIRKAAGAKNRFHILAKGPHDDPQEKKWFGGIVTNINEIRKFVDFSRIYPGTFDAVGKILKGQLIGLPCLPWFLPGSMVGPNNVLQLIVYPQYDTLGKIVKWGNLFLRVMGRSCLIATSCNLTGQPTCVTPSMLSAYLATEPAENLNLVVVQEITHTKWGSAARLVPVWKNPRDPLFKVVRGVAPRYAIETLRARGLLIDS</sequence>
<comment type="caution">
    <text evidence="1">The sequence shown here is derived from an EMBL/GenBank/DDBJ whole genome shotgun (WGS) entry which is preliminary data.</text>
</comment>
<dbReference type="EMBL" id="MEVT01000006">
    <property type="protein sequence ID" value="OGC63420.1"/>
    <property type="molecule type" value="Genomic_DNA"/>
</dbReference>
<evidence type="ECO:0000313" key="2">
    <source>
        <dbReference type="Proteomes" id="UP000176614"/>
    </source>
</evidence>
<proteinExistence type="predicted"/>
<name>A0A1F4W228_UNCKA</name>
<reference evidence="1 2" key="1">
    <citation type="journal article" date="2016" name="Nat. Commun.">
        <title>Thousands of microbial genomes shed light on interconnected biogeochemical processes in an aquifer system.</title>
        <authorList>
            <person name="Anantharaman K."/>
            <person name="Brown C.T."/>
            <person name="Hug L.A."/>
            <person name="Sharon I."/>
            <person name="Castelle C.J."/>
            <person name="Probst A.J."/>
            <person name="Thomas B.C."/>
            <person name="Singh A."/>
            <person name="Wilkins M.J."/>
            <person name="Karaoz U."/>
            <person name="Brodie E.L."/>
            <person name="Williams K.H."/>
            <person name="Hubbard S.S."/>
            <person name="Banfield J.F."/>
        </authorList>
    </citation>
    <scope>NUCLEOTIDE SEQUENCE [LARGE SCALE GENOMIC DNA]</scope>
</reference>
<gene>
    <name evidence="1" type="ORF">A2264_01690</name>
</gene>
<evidence type="ECO:0000313" key="1">
    <source>
        <dbReference type="EMBL" id="OGC63420.1"/>
    </source>
</evidence>
<dbReference type="AlphaFoldDB" id="A0A1F4W228"/>
<protein>
    <submittedName>
        <fullName evidence="1">Uncharacterized protein</fullName>
    </submittedName>
</protein>
<organism evidence="1 2">
    <name type="scientific">candidate division WWE3 bacterium RIFOXYA2_FULL_46_9</name>
    <dbReference type="NCBI Taxonomy" id="1802636"/>
    <lineage>
        <taxon>Bacteria</taxon>
        <taxon>Katanobacteria</taxon>
    </lineage>
</organism>
<accession>A0A1F4W228</accession>
<dbReference type="Proteomes" id="UP000176614">
    <property type="component" value="Unassembled WGS sequence"/>
</dbReference>